<evidence type="ECO:0000313" key="4">
    <source>
        <dbReference type="Proteomes" id="UP000095192"/>
    </source>
</evidence>
<dbReference type="VEuPathDB" id="ToxoDB:cyc_08315"/>
<comment type="caution">
    <text evidence="3">The sequence shown here is derived from an EMBL/GenBank/DDBJ whole genome shotgun (WGS) entry which is preliminary data.</text>
</comment>
<feature type="coiled-coil region" evidence="1">
    <location>
        <begin position="191"/>
        <end position="236"/>
    </location>
</feature>
<protein>
    <submittedName>
        <fullName evidence="3">Uncharacterized protein</fullName>
    </submittedName>
</protein>
<dbReference type="InParanoid" id="A0A1D3CZP9"/>
<dbReference type="VEuPathDB" id="ToxoDB:LOC34624074"/>
<keyword evidence="1" id="KW-0175">Coiled coil</keyword>
<dbReference type="EMBL" id="JROU02001372">
    <property type="protein sequence ID" value="OEH76681.1"/>
    <property type="molecule type" value="Genomic_DNA"/>
</dbReference>
<name>A0A1D3CZP9_9EIME</name>
<sequence length="292" mass="31718">MGSTPEWPPYRETALRRDSQREFIDWAFLCRRPLDSPAAALDYFCLTPFYAEGQGGGPQGFFRQHLLLNERLRLGEAIDIARTEGLVFEVVQHNLQSIDALAPPAPPQHQGQQQQDDEAGAAAALLSERCQAPLSRRKQLLAAAAASKYCGDTLQQASQQEDQEATNISDTTKSTSRVKVVYKRPPCAAALRVLQEETKYLELTAQQHEAQERSLMEEYNATAATAAKEAAALQQLQHRIGLLRAALLQAAPNASQAAALLQQLTTAAANIPTVAAPAEGTATMASAERNAE</sequence>
<organism evidence="3 4">
    <name type="scientific">Cyclospora cayetanensis</name>
    <dbReference type="NCBI Taxonomy" id="88456"/>
    <lineage>
        <taxon>Eukaryota</taxon>
        <taxon>Sar</taxon>
        <taxon>Alveolata</taxon>
        <taxon>Apicomplexa</taxon>
        <taxon>Conoidasida</taxon>
        <taxon>Coccidia</taxon>
        <taxon>Eucoccidiorida</taxon>
        <taxon>Eimeriorina</taxon>
        <taxon>Eimeriidae</taxon>
        <taxon>Cyclospora</taxon>
    </lineage>
</organism>
<gene>
    <name evidence="3" type="ORF">cyc_08315</name>
</gene>
<accession>A0A1D3CZP9</accession>
<feature type="compositionally biased region" description="Low complexity" evidence="2">
    <location>
        <begin position="108"/>
        <end position="121"/>
    </location>
</feature>
<keyword evidence="4" id="KW-1185">Reference proteome</keyword>
<evidence type="ECO:0000256" key="2">
    <source>
        <dbReference type="SAM" id="MobiDB-lite"/>
    </source>
</evidence>
<evidence type="ECO:0000313" key="3">
    <source>
        <dbReference type="EMBL" id="OEH76681.1"/>
    </source>
</evidence>
<dbReference type="AlphaFoldDB" id="A0A1D3CZP9"/>
<reference evidence="3 4" key="1">
    <citation type="journal article" date="2016" name="BMC Genomics">
        <title>Comparative genomics reveals Cyclospora cayetanensis possesses coccidia-like metabolism and invasion components but unique surface antigens.</title>
        <authorList>
            <person name="Liu S."/>
            <person name="Wang L."/>
            <person name="Zheng H."/>
            <person name="Xu Z."/>
            <person name="Roellig D.M."/>
            <person name="Li N."/>
            <person name="Frace M.A."/>
            <person name="Tang K."/>
            <person name="Arrowood M.J."/>
            <person name="Moss D.M."/>
            <person name="Zhang L."/>
            <person name="Feng Y."/>
            <person name="Xiao L."/>
        </authorList>
    </citation>
    <scope>NUCLEOTIDE SEQUENCE [LARGE SCALE GENOMIC DNA]</scope>
    <source>
        <strain evidence="3 4">CHN_HEN01</strain>
    </source>
</reference>
<evidence type="ECO:0000256" key="1">
    <source>
        <dbReference type="SAM" id="Coils"/>
    </source>
</evidence>
<proteinExistence type="predicted"/>
<dbReference type="Proteomes" id="UP000095192">
    <property type="component" value="Unassembled WGS sequence"/>
</dbReference>
<feature type="region of interest" description="Disordered" evidence="2">
    <location>
        <begin position="102"/>
        <end position="121"/>
    </location>
</feature>